<reference evidence="4" key="2">
    <citation type="submission" date="2017-02" db="EMBL/GenBank/DDBJ databases">
        <title>Sunflower complete genome.</title>
        <authorList>
            <person name="Langlade N."/>
            <person name="Munos S."/>
        </authorList>
    </citation>
    <scope>NUCLEOTIDE SEQUENCE [LARGE SCALE GENOMIC DNA]</scope>
    <source>
        <tissue evidence="4">Leaves</tissue>
    </source>
</reference>
<dbReference type="InterPro" id="IPR021102">
    <property type="entry name" value="PNGase_A"/>
</dbReference>
<dbReference type="AlphaFoldDB" id="A0A251U4R2"/>
<dbReference type="Proteomes" id="UP000215914">
    <property type="component" value="Chromosome 8"/>
</dbReference>
<sequence>MNAVNLLLILPLFFTITLPHSVNSVKQNSSNETIPQHFFEVTLPLPTDNITPSCSVNLLNHTFTNTTNSSSVTVNYTTPLDKCHWSVAVLDFKVKYNGEQDTSNGIAGVWINGVELLRTTTAQPSENGSFWNIRKDVSKYSSIITHHNLTLSVVLQNLMKHDVNGVYNVSVSFLFYSDVKFPLSLHSGESGSHSLNRKLMSFENDIKNYIKNCENEDKLGFDRVIKSTYPYDTPADLIIPLSEASDDGFWFKIHDESEIRTKNVRICPKTYKAVLELYVSFHGDDEFWYMNPPDSYIKSNDLPFTNGKGSYREVLVTIDGKLAGTVIPFPVIYSGGINPLFWKPVVSIGAFDIPSYDIDLTSYLGLLLDNRNHSIGFQVADGGSFWLVDANMHLWIDDTNVQAIVEYEPPSMEIEHDYEFEGLDGTFETEVERSMSSIRMIQSSKGILKTKVTEEIKFKNKLKFKDDGTRKELEQKIKTKTKVKTTDTKGHSVGEIVIEKTYPLKITIASGSRVNTTVVQGRSVSFSDEVASISRVLNHDLNCTGWIMAKGNSGFAENHQSYSYDDGEGGCYSRTVDVVKGDVIADETTSNCVK</sequence>
<organism evidence="4 5">
    <name type="scientific">Helianthus annuus</name>
    <name type="common">Common sunflower</name>
    <dbReference type="NCBI Taxonomy" id="4232"/>
    <lineage>
        <taxon>Eukaryota</taxon>
        <taxon>Viridiplantae</taxon>
        <taxon>Streptophyta</taxon>
        <taxon>Embryophyta</taxon>
        <taxon>Tracheophyta</taxon>
        <taxon>Spermatophyta</taxon>
        <taxon>Magnoliopsida</taxon>
        <taxon>eudicotyledons</taxon>
        <taxon>Gunneridae</taxon>
        <taxon>Pentapetalae</taxon>
        <taxon>asterids</taxon>
        <taxon>campanulids</taxon>
        <taxon>Asterales</taxon>
        <taxon>Asteraceae</taxon>
        <taxon>Asteroideae</taxon>
        <taxon>Heliantheae alliance</taxon>
        <taxon>Heliantheae</taxon>
        <taxon>Helianthus</taxon>
    </lineage>
</organism>
<evidence type="ECO:0000313" key="3">
    <source>
        <dbReference type="EMBL" id="KAF5795011.1"/>
    </source>
</evidence>
<dbReference type="PANTHER" id="PTHR31104">
    <property type="entry name" value="PEPTIDE-N4-(N-ACETYL-BETA-GLUCOSAMINYL)ASPARAGINE AMIDASE A PROTEIN"/>
    <property type="match status" value="1"/>
</dbReference>
<reference evidence="3 5" key="1">
    <citation type="journal article" date="2017" name="Nature">
        <title>The sunflower genome provides insights into oil metabolism, flowering and Asterid evolution.</title>
        <authorList>
            <person name="Badouin H."/>
            <person name="Gouzy J."/>
            <person name="Grassa C.J."/>
            <person name="Murat F."/>
            <person name="Staton S.E."/>
            <person name="Cottret L."/>
            <person name="Lelandais-Briere C."/>
            <person name="Owens G.L."/>
            <person name="Carrere S."/>
            <person name="Mayjonade B."/>
            <person name="Legrand L."/>
            <person name="Gill N."/>
            <person name="Kane N.C."/>
            <person name="Bowers J.E."/>
            <person name="Hubner S."/>
            <person name="Bellec A."/>
            <person name="Berard A."/>
            <person name="Berges H."/>
            <person name="Blanchet N."/>
            <person name="Boniface M.C."/>
            <person name="Brunel D."/>
            <person name="Catrice O."/>
            <person name="Chaidir N."/>
            <person name="Claudel C."/>
            <person name="Donnadieu C."/>
            <person name="Faraut T."/>
            <person name="Fievet G."/>
            <person name="Helmstetter N."/>
            <person name="King M."/>
            <person name="Knapp S.J."/>
            <person name="Lai Z."/>
            <person name="Le Paslier M.C."/>
            <person name="Lippi Y."/>
            <person name="Lorenzon L."/>
            <person name="Mandel J.R."/>
            <person name="Marage G."/>
            <person name="Marchand G."/>
            <person name="Marquand E."/>
            <person name="Bret-Mestries E."/>
            <person name="Morien E."/>
            <person name="Nambeesan S."/>
            <person name="Nguyen T."/>
            <person name="Pegot-Espagnet P."/>
            <person name="Pouilly N."/>
            <person name="Raftis F."/>
            <person name="Sallet E."/>
            <person name="Schiex T."/>
            <person name="Thomas J."/>
            <person name="Vandecasteele C."/>
            <person name="Vares D."/>
            <person name="Vear F."/>
            <person name="Vautrin S."/>
            <person name="Crespi M."/>
            <person name="Mangin B."/>
            <person name="Burke J.M."/>
            <person name="Salse J."/>
            <person name="Munos S."/>
            <person name="Vincourt P."/>
            <person name="Rieseberg L.H."/>
            <person name="Langlade N.B."/>
        </authorList>
    </citation>
    <scope>NUCLEOTIDE SEQUENCE [LARGE SCALE GENOMIC DNA]</scope>
    <source>
        <strain evidence="5">cv. SF193</strain>
        <tissue evidence="3">Leaves</tissue>
    </source>
</reference>
<feature type="chain" id="PRO_5012015822" evidence="1">
    <location>
        <begin position="25"/>
        <end position="594"/>
    </location>
</feature>
<name>A0A251U4R2_HELAN</name>
<protein>
    <submittedName>
        <fullName evidence="3">Peptide-N(4)-(N-acetyl-beta-glucosaminyl)asparagine amidase</fullName>
        <ecNumber evidence="3">3.5.1.52</ecNumber>
    </submittedName>
    <submittedName>
        <fullName evidence="4">Putative peptide-N4-(N-acetyl-beta-glucosaminyl)asparagine amidase A</fullName>
    </submittedName>
</protein>
<feature type="domain" description="Peptide N-acetyl-beta-D-glucosaminyl asparaginase amidase A N-terminal" evidence="2">
    <location>
        <begin position="47"/>
        <end position="401"/>
    </location>
</feature>
<feature type="signal peptide" evidence="1">
    <location>
        <begin position="1"/>
        <end position="24"/>
    </location>
</feature>
<dbReference type="InParanoid" id="A0A251U4R2"/>
<evidence type="ECO:0000259" key="2">
    <source>
        <dbReference type="Pfam" id="PF12222"/>
    </source>
</evidence>
<proteinExistence type="predicted"/>
<keyword evidence="3" id="KW-0378">Hydrolase</keyword>
<keyword evidence="1" id="KW-0732">Signal</keyword>
<accession>A0A251U4R2</accession>
<keyword evidence="5" id="KW-1185">Reference proteome</keyword>
<dbReference type="GO" id="GO:0000224">
    <property type="term" value="F:peptide-N4-(N-acetyl-beta-glucosaminyl)asparagine amidase activity"/>
    <property type="evidence" value="ECO:0007669"/>
    <property type="project" value="UniProtKB-EC"/>
</dbReference>
<dbReference type="EMBL" id="MNCJ02000323">
    <property type="protein sequence ID" value="KAF5795011.1"/>
    <property type="molecule type" value="Genomic_DNA"/>
</dbReference>
<dbReference type="Gramene" id="mRNA:HanXRQr2_Chr08g0334771">
    <property type="protein sequence ID" value="CDS:HanXRQr2_Chr08g0334771.1"/>
    <property type="gene ID" value="HanXRQr2_Chr08g0334771"/>
</dbReference>
<dbReference type="EMBL" id="CM007897">
    <property type="protein sequence ID" value="OTG18338.1"/>
    <property type="molecule type" value="Genomic_DNA"/>
</dbReference>
<reference evidence="3" key="3">
    <citation type="submission" date="2020-06" db="EMBL/GenBank/DDBJ databases">
        <title>Helianthus annuus Genome sequencing and assembly Release 2.</title>
        <authorList>
            <person name="Gouzy J."/>
            <person name="Langlade N."/>
            <person name="Munos S."/>
        </authorList>
    </citation>
    <scope>NUCLEOTIDE SEQUENCE</scope>
    <source>
        <tissue evidence="3">Leaves</tissue>
    </source>
</reference>
<dbReference type="FunCoup" id="A0A251U4R2">
    <property type="interactions" value="415"/>
</dbReference>
<dbReference type="InterPro" id="IPR056948">
    <property type="entry name" value="PNGaseA_N"/>
</dbReference>
<gene>
    <name evidence="4" type="ORF">HannXRQ_Chr08g0222051</name>
    <name evidence="3" type="ORF">HanXRQr2_Chr08g0334771</name>
</gene>
<dbReference type="EC" id="3.5.1.52" evidence="3"/>
<dbReference type="OrthoDB" id="1612078at2759"/>
<dbReference type="Pfam" id="PF12222">
    <property type="entry name" value="PNGaseA"/>
    <property type="match status" value="1"/>
</dbReference>
<dbReference type="OMA" id="KNCENED"/>
<evidence type="ECO:0000313" key="4">
    <source>
        <dbReference type="EMBL" id="OTG18338.1"/>
    </source>
</evidence>
<evidence type="ECO:0000256" key="1">
    <source>
        <dbReference type="SAM" id="SignalP"/>
    </source>
</evidence>
<evidence type="ECO:0000313" key="5">
    <source>
        <dbReference type="Proteomes" id="UP000215914"/>
    </source>
</evidence>